<dbReference type="eggNOG" id="COG5402">
    <property type="taxonomic scope" value="Bacteria"/>
</dbReference>
<keyword evidence="3" id="KW-1185">Reference proteome</keyword>
<accession>A0A069E9A3</accession>
<evidence type="ECO:0000313" key="2">
    <source>
        <dbReference type="EMBL" id="KCZ85531.1"/>
    </source>
</evidence>
<dbReference type="PIRSF" id="PIRSF009471">
    <property type="entry name" value="UCP009471"/>
    <property type="match status" value="1"/>
</dbReference>
<dbReference type="PATRIC" id="fig|1280949.3.peg.1549"/>
<dbReference type="Proteomes" id="UP000027446">
    <property type="component" value="Unassembled WGS sequence"/>
</dbReference>
<evidence type="ECO:0000259" key="1">
    <source>
        <dbReference type="Pfam" id="PF06742"/>
    </source>
</evidence>
<dbReference type="PANTHER" id="PTHR36509">
    <property type="entry name" value="BLL3101 PROTEIN"/>
    <property type="match status" value="1"/>
</dbReference>
<comment type="caution">
    <text evidence="2">The sequence shown here is derived from an EMBL/GenBank/DDBJ whole genome shotgun (WGS) entry which is preliminary data.</text>
</comment>
<dbReference type="PANTHER" id="PTHR36509:SF2">
    <property type="entry name" value="BLL3101 PROTEIN"/>
    <property type="match status" value="1"/>
</dbReference>
<reference evidence="2 3" key="1">
    <citation type="journal article" date="2014" name="Antonie Van Leeuwenhoek">
        <title>Hyphomonas beringensis sp. nov. and Hyphomonas chukchiensis sp. nov., isolated from surface seawater of the Bering Sea and Chukchi Sea.</title>
        <authorList>
            <person name="Li C."/>
            <person name="Lai Q."/>
            <person name="Li G."/>
            <person name="Dong C."/>
            <person name="Wang J."/>
            <person name="Liao Y."/>
            <person name="Shao Z."/>
        </authorList>
    </citation>
    <scope>NUCLEOTIDE SEQUENCE [LARGE SCALE GENOMIC DNA]</scope>
    <source>
        <strain evidence="2 3">MHS-3</strain>
    </source>
</reference>
<dbReference type="RefSeq" id="WP_035570320.1">
    <property type="nucleotide sequence ID" value="NZ_ARYH01000001.1"/>
</dbReference>
<organism evidence="2 3">
    <name type="scientific">Hyphomonas adhaerens MHS-3</name>
    <dbReference type="NCBI Taxonomy" id="1280949"/>
    <lineage>
        <taxon>Bacteria</taxon>
        <taxon>Pseudomonadati</taxon>
        <taxon>Pseudomonadota</taxon>
        <taxon>Alphaproteobacteria</taxon>
        <taxon>Hyphomonadales</taxon>
        <taxon>Hyphomonadaceae</taxon>
        <taxon>Hyphomonas</taxon>
    </lineage>
</organism>
<dbReference type="OrthoDB" id="9777345at2"/>
<evidence type="ECO:0000313" key="3">
    <source>
        <dbReference type="Proteomes" id="UP000027446"/>
    </source>
</evidence>
<feature type="domain" description="DUF1214" evidence="1">
    <location>
        <begin position="74"/>
        <end position="175"/>
    </location>
</feature>
<dbReference type="InterPro" id="IPR012038">
    <property type="entry name" value="UCP009471"/>
</dbReference>
<gene>
    <name evidence="2" type="ORF">HAD_07600</name>
</gene>
<dbReference type="AlphaFoldDB" id="A0A069E9A3"/>
<dbReference type="InterPro" id="IPR010621">
    <property type="entry name" value="DUF1214"/>
</dbReference>
<name>A0A069E9A3_9PROT</name>
<proteinExistence type="predicted"/>
<dbReference type="Pfam" id="PF06742">
    <property type="entry name" value="DUF1214"/>
    <property type="match status" value="1"/>
</dbReference>
<dbReference type="STRING" id="1280949.HAD_07600"/>
<dbReference type="EMBL" id="ARYH01000001">
    <property type="protein sequence ID" value="KCZ85531.1"/>
    <property type="molecule type" value="Genomic_DNA"/>
</dbReference>
<protein>
    <recommendedName>
        <fullName evidence="1">DUF1214 domain-containing protein</fullName>
    </recommendedName>
</protein>
<dbReference type="Gene3D" id="2.60.120.600">
    <property type="entry name" value="Domain of unknown function DUF1214, C-terminal domain"/>
    <property type="match status" value="1"/>
</dbReference>
<dbReference type="SUPFAM" id="SSF160935">
    <property type="entry name" value="VPA0735-like"/>
    <property type="match status" value="1"/>
</dbReference>
<sequence>MKLAPLLIGGILGLAAGAASAMVMAGMVGSGIRLSGDVDVENWQSDWTIGSAAANPWTRARIARHGLLALTKEEAVYFTRASDDDGKPLMEACTYRVSGTAMPALWWSVTLYDGDSRLPPNTDKALSYDLTKAAAEGDADAWSFTVSPSRPAEGGWVSSRAADKFDLTLRLYKPSAALLSDPEATLPAPSVERLSCGGQGS</sequence>
<dbReference type="InterPro" id="IPR037049">
    <property type="entry name" value="DUF1214_C_sf"/>
</dbReference>